<feature type="transmembrane region" description="Helical" evidence="1">
    <location>
        <begin position="35"/>
        <end position="56"/>
    </location>
</feature>
<dbReference type="EMBL" id="LNTB01000002">
    <property type="protein sequence ID" value="KSW10714.1"/>
    <property type="molecule type" value="Genomic_DNA"/>
</dbReference>
<dbReference type="Proteomes" id="UP000053352">
    <property type="component" value="Unassembled WGS sequence"/>
</dbReference>
<dbReference type="STRING" id="2309.CF15_07980"/>
<organism evidence="2 3">
    <name type="scientific">Pyrodictium occultum</name>
    <dbReference type="NCBI Taxonomy" id="2309"/>
    <lineage>
        <taxon>Archaea</taxon>
        <taxon>Thermoproteota</taxon>
        <taxon>Thermoprotei</taxon>
        <taxon>Desulfurococcales</taxon>
        <taxon>Pyrodictiaceae</taxon>
        <taxon>Pyrodictium</taxon>
    </lineage>
</organism>
<evidence type="ECO:0000313" key="3">
    <source>
        <dbReference type="Proteomes" id="UP000053352"/>
    </source>
</evidence>
<accession>A0A0V8RS23</accession>
<evidence type="ECO:0000256" key="1">
    <source>
        <dbReference type="SAM" id="Phobius"/>
    </source>
</evidence>
<keyword evidence="1" id="KW-0812">Transmembrane</keyword>
<name>A0A0V8RS23_PYROC</name>
<sequence length="74" mass="8210">MLIQAPAWFLWITVTAALIWWTAAVLPHYPWIQKVGAGSMVLVSLAADFLLIYLYVVGLQRARKAAVEAAARRA</sequence>
<dbReference type="AlphaFoldDB" id="A0A0V8RS23"/>
<keyword evidence="1" id="KW-0472">Membrane</keyword>
<protein>
    <submittedName>
        <fullName evidence="2">Uncharacterized protein</fullName>
    </submittedName>
</protein>
<reference evidence="2 3" key="1">
    <citation type="submission" date="2015-11" db="EMBL/GenBank/DDBJ databases">
        <title>Genome sequence of Pyrodictium occultum PL-19, a marine hyperthermophilic archaeon isolated from Volcano, Italy.</title>
        <authorList>
            <person name="Utturkar S."/>
            <person name="Huber H."/>
            <person name="Leptihn S."/>
            <person name="Brown S."/>
            <person name="Stetter K.O."/>
            <person name="Podar M."/>
        </authorList>
    </citation>
    <scope>NUCLEOTIDE SEQUENCE [LARGE SCALE GENOMIC DNA]</scope>
    <source>
        <strain evidence="2 3">PL-19</strain>
    </source>
</reference>
<comment type="caution">
    <text evidence="2">The sequence shown here is derived from an EMBL/GenBank/DDBJ whole genome shotgun (WGS) entry which is preliminary data.</text>
</comment>
<feature type="transmembrane region" description="Helical" evidence="1">
    <location>
        <begin position="7"/>
        <end position="29"/>
    </location>
</feature>
<keyword evidence="3" id="KW-1185">Reference proteome</keyword>
<evidence type="ECO:0000313" key="2">
    <source>
        <dbReference type="EMBL" id="KSW10714.1"/>
    </source>
</evidence>
<gene>
    <name evidence="2" type="ORF">CF15_07980</name>
</gene>
<keyword evidence="1" id="KW-1133">Transmembrane helix</keyword>
<proteinExistence type="predicted"/>